<organism evidence="3 4">
    <name type="scientific">Striga hermonthica</name>
    <name type="common">Purple witchweed</name>
    <name type="synonym">Buchnera hermonthica</name>
    <dbReference type="NCBI Taxonomy" id="68872"/>
    <lineage>
        <taxon>Eukaryota</taxon>
        <taxon>Viridiplantae</taxon>
        <taxon>Streptophyta</taxon>
        <taxon>Embryophyta</taxon>
        <taxon>Tracheophyta</taxon>
        <taxon>Spermatophyta</taxon>
        <taxon>Magnoliopsida</taxon>
        <taxon>eudicotyledons</taxon>
        <taxon>Gunneridae</taxon>
        <taxon>Pentapetalae</taxon>
        <taxon>asterids</taxon>
        <taxon>lamiids</taxon>
        <taxon>Lamiales</taxon>
        <taxon>Orobanchaceae</taxon>
        <taxon>Buchnereae</taxon>
        <taxon>Striga</taxon>
    </lineage>
</organism>
<protein>
    <submittedName>
        <fullName evidence="3">LORELEI-LIKE-GPI-ANCHORED PROTEIN 1</fullName>
    </submittedName>
</protein>
<dbReference type="InterPro" id="IPR039307">
    <property type="entry name" value="LORELEI-like"/>
</dbReference>
<dbReference type="PANTHER" id="PTHR31533:SF2">
    <property type="entry name" value="GPI-ANCHORED PROTEIN LLG1"/>
    <property type="match status" value="1"/>
</dbReference>
<dbReference type="OrthoDB" id="898387at2759"/>
<keyword evidence="4" id="KW-1185">Reference proteome</keyword>
<keyword evidence="1" id="KW-0472">Membrane</keyword>
<dbReference type="PANTHER" id="PTHR31533">
    <property type="entry name" value="GPI-ANCHORED PROTEIN LLG1-RELATED-RELATED"/>
    <property type="match status" value="1"/>
</dbReference>
<reference evidence="3" key="1">
    <citation type="submission" date="2019-12" db="EMBL/GenBank/DDBJ databases">
        <authorList>
            <person name="Scholes J."/>
        </authorList>
    </citation>
    <scope>NUCLEOTIDE SEQUENCE</scope>
</reference>
<evidence type="ECO:0000313" key="4">
    <source>
        <dbReference type="Proteomes" id="UP001153555"/>
    </source>
</evidence>
<name>A0A9N7NR76_STRHE</name>
<feature type="transmembrane region" description="Helical" evidence="1">
    <location>
        <begin position="126"/>
        <end position="144"/>
    </location>
</feature>
<evidence type="ECO:0000313" key="3">
    <source>
        <dbReference type="EMBL" id="CAA0841145.1"/>
    </source>
</evidence>
<dbReference type="InterPro" id="IPR058888">
    <property type="entry name" value="LLG1-like"/>
</dbReference>
<feature type="domain" description="GPI-anchored protein LLG1-like" evidence="2">
    <location>
        <begin position="26"/>
        <end position="102"/>
    </location>
</feature>
<dbReference type="Proteomes" id="UP001153555">
    <property type="component" value="Unassembled WGS sequence"/>
</dbReference>
<dbReference type="EMBL" id="CACSLK010034050">
    <property type="protein sequence ID" value="CAA0841145.1"/>
    <property type="molecule type" value="Genomic_DNA"/>
</dbReference>
<proteinExistence type="predicted"/>
<comment type="caution">
    <text evidence="3">The sequence shown here is derived from an EMBL/GenBank/DDBJ whole genome shotgun (WGS) entry which is preliminary data.</text>
</comment>
<evidence type="ECO:0000256" key="1">
    <source>
        <dbReference type="SAM" id="Phobius"/>
    </source>
</evidence>
<gene>
    <name evidence="3" type="ORF">SHERM_07178</name>
</gene>
<dbReference type="Pfam" id="PF26578">
    <property type="entry name" value="LLG1"/>
    <property type="match status" value="1"/>
</dbReference>
<dbReference type="AlphaFoldDB" id="A0A9N7NR76"/>
<evidence type="ECO:0000259" key="2">
    <source>
        <dbReference type="Pfam" id="PF26578"/>
    </source>
</evidence>
<keyword evidence="1" id="KW-0812">Transmembrane</keyword>
<accession>A0A9N7NR76</accession>
<keyword evidence="1" id="KW-1133">Transmembrane helix</keyword>
<sequence>MPSSTTSGANQIVTRRLLQALKSCPVDFEHQNYTIITEKCRGPDYSAKLCCSSFKAFACPFADELDDLTNDCASTMFRYIDLNGHYPPGLFASLCREGREGLACPPLPPPKSGDKSGGSRAASGDFGYGVMTNLALVVLLLLLTT</sequence>